<protein>
    <submittedName>
        <fullName evidence="3">Uncharacterized protein</fullName>
    </submittedName>
</protein>
<feature type="region of interest" description="Disordered" evidence="1">
    <location>
        <begin position="440"/>
        <end position="465"/>
    </location>
</feature>
<dbReference type="AlphaFoldDB" id="A0A0P5R5L9"/>
<evidence type="ECO:0000313" key="3">
    <source>
        <dbReference type="EMBL" id="JAN85926.1"/>
    </source>
</evidence>
<dbReference type="EMBL" id="GDIQ01008811">
    <property type="protein sequence ID" value="JAN85926.1"/>
    <property type="molecule type" value="Transcribed_RNA"/>
</dbReference>
<evidence type="ECO:0000256" key="2">
    <source>
        <dbReference type="SAM" id="SignalP"/>
    </source>
</evidence>
<reference evidence="3" key="1">
    <citation type="submission" date="2015-10" db="EMBL/GenBank/DDBJ databases">
        <title>EvidentialGene: Evidence-directed Construction of Complete mRNA Transcriptomes without Genomes.</title>
        <authorList>
            <person name="Gilbert D.G."/>
        </authorList>
    </citation>
    <scope>NUCLEOTIDE SEQUENCE</scope>
</reference>
<feature type="compositionally biased region" description="Low complexity" evidence="1">
    <location>
        <begin position="349"/>
        <end position="372"/>
    </location>
</feature>
<feature type="compositionally biased region" description="Low complexity" evidence="1">
    <location>
        <begin position="119"/>
        <end position="134"/>
    </location>
</feature>
<dbReference type="OrthoDB" id="6379644at2759"/>
<feature type="compositionally biased region" description="Polar residues" evidence="1">
    <location>
        <begin position="135"/>
        <end position="144"/>
    </location>
</feature>
<accession>A0A0P5R5L9</accession>
<proteinExistence type="predicted"/>
<feature type="compositionally biased region" description="Low complexity" evidence="1">
    <location>
        <begin position="285"/>
        <end position="339"/>
    </location>
</feature>
<feature type="region of interest" description="Disordered" evidence="1">
    <location>
        <begin position="223"/>
        <end position="428"/>
    </location>
</feature>
<feature type="compositionally biased region" description="Polar residues" evidence="1">
    <location>
        <begin position="106"/>
        <end position="118"/>
    </location>
</feature>
<organism evidence="3">
    <name type="scientific">Daphnia magna</name>
    <dbReference type="NCBI Taxonomy" id="35525"/>
    <lineage>
        <taxon>Eukaryota</taxon>
        <taxon>Metazoa</taxon>
        <taxon>Ecdysozoa</taxon>
        <taxon>Arthropoda</taxon>
        <taxon>Crustacea</taxon>
        <taxon>Branchiopoda</taxon>
        <taxon>Diplostraca</taxon>
        <taxon>Cladocera</taxon>
        <taxon>Anomopoda</taxon>
        <taxon>Daphniidae</taxon>
        <taxon>Daphnia</taxon>
    </lineage>
</organism>
<keyword evidence="2" id="KW-0732">Signal</keyword>
<feature type="region of interest" description="Disordered" evidence="1">
    <location>
        <begin position="100"/>
        <end position="144"/>
    </location>
</feature>
<feature type="signal peptide" evidence="2">
    <location>
        <begin position="1"/>
        <end position="20"/>
    </location>
</feature>
<sequence length="478" mass="50328">MSHTKQRALLFSMLLSAVVAQYGSAPLPPQLHPVHLPPPPLFGGQTPKKQQHKPFAPSVPIFKPSAGLGPLPVPSGLGPLPVPSGLGPLPVSSGLGPLPLPAGQMSGPSYSYGSQSNGLPSSFQQLPQPSFQSQRPWQPSPSFSSIPAPQMNFAPFAMQQGVPQSYAVPSIYLQQPTASFGSVPSKFLSPPPPPSFPAPVQFGVPTGNPVMQPSFPVAQPNQYTQSMPTYGNGPSMMQMQQNPESFSFGNIPQRELTSNGQSAQSYGPSQFGPSAPSSYGSVETPQQFQVSSMSSQSFGPVSSPQSFAIPAPQQSFSPSESSQSYSPAQSYQTSQSSTSVEPQFAPIESQQMFGPSSSSQSFAVASSAQSYAPSNGGLSQVEGPSIHDMQVPIFGIPPPSQQQGSSEYQQSQSQVSSNPVRQESYPEHLLPMLYQSAAALASAQHQPGFEPAGPSSGSPYDGTMFTRHVRLSDTFPSA</sequence>
<feature type="chain" id="PRO_5007423346" evidence="2">
    <location>
        <begin position="21"/>
        <end position="478"/>
    </location>
</feature>
<feature type="compositionally biased region" description="Polar residues" evidence="1">
    <location>
        <begin position="235"/>
        <end position="284"/>
    </location>
</feature>
<name>A0A0P5R5L9_9CRUS</name>
<evidence type="ECO:0000256" key="1">
    <source>
        <dbReference type="SAM" id="MobiDB-lite"/>
    </source>
</evidence>
<feature type="compositionally biased region" description="Low complexity" evidence="1">
    <location>
        <begin position="401"/>
        <end position="417"/>
    </location>
</feature>
<feature type="region of interest" description="Disordered" evidence="1">
    <location>
        <begin position="38"/>
        <end position="59"/>
    </location>
</feature>